<reference evidence="1" key="1">
    <citation type="submission" date="2021-06" db="EMBL/GenBank/DDBJ databases">
        <authorList>
            <person name="Kallberg Y."/>
            <person name="Tangrot J."/>
            <person name="Rosling A."/>
        </authorList>
    </citation>
    <scope>NUCLEOTIDE SEQUENCE</scope>
    <source>
        <strain evidence="1">FL966</strain>
    </source>
</reference>
<keyword evidence="2" id="KW-1185">Reference proteome</keyword>
<comment type="caution">
    <text evidence="1">The sequence shown here is derived from an EMBL/GenBank/DDBJ whole genome shotgun (WGS) entry which is preliminary data.</text>
</comment>
<organism evidence="1 2">
    <name type="scientific">Cetraspora pellucida</name>
    <dbReference type="NCBI Taxonomy" id="1433469"/>
    <lineage>
        <taxon>Eukaryota</taxon>
        <taxon>Fungi</taxon>
        <taxon>Fungi incertae sedis</taxon>
        <taxon>Mucoromycota</taxon>
        <taxon>Glomeromycotina</taxon>
        <taxon>Glomeromycetes</taxon>
        <taxon>Diversisporales</taxon>
        <taxon>Gigasporaceae</taxon>
        <taxon>Cetraspora</taxon>
    </lineage>
</organism>
<name>A0A9N8VPT9_9GLOM</name>
<accession>A0A9N8VPT9</accession>
<proteinExistence type="predicted"/>
<dbReference type="EMBL" id="CAJVQA010000115">
    <property type="protein sequence ID" value="CAG8456539.1"/>
    <property type="molecule type" value="Genomic_DNA"/>
</dbReference>
<evidence type="ECO:0000313" key="1">
    <source>
        <dbReference type="EMBL" id="CAG8456539.1"/>
    </source>
</evidence>
<gene>
    <name evidence="1" type="ORF">CPELLU_LOCUS416</name>
</gene>
<protein>
    <submittedName>
        <fullName evidence="1">6767_t:CDS:1</fullName>
    </submittedName>
</protein>
<dbReference type="AlphaFoldDB" id="A0A9N8VPT9"/>
<evidence type="ECO:0000313" key="2">
    <source>
        <dbReference type="Proteomes" id="UP000789759"/>
    </source>
</evidence>
<dbReference type="Proteomes" id="UP000789759">
    <property type="component" value="Unassembled WGS sequence"/>
</dbReference>
<sequence>MLNNKINRLVPIDINAIFDIDKKSDINISNNELDNILNRIINATDSVKEDLNNIEKSKTFHLPVDSYEEWIKNLKKAGHVLLDMNIE</sequence>
<dbReference type="OrthoDB" id="2445069at2759"/>